<dbReference type="Gene3D" id="1.10.150.130">
    <property type="match status" value="1"/>
</dbReference>
<evidence type="ECO:0000256" key="5">
    <source>
        <dbReference type="PROSITE-ProRule" id="PRU01248"/>
    </source>
</evidence>
<dbReference type="OrthoDB" id="9785687at2"/>
<dbReference type="AlphaFoldDB" id="A7ICN8"/>
<dbReference type="Gene3D" id="1.10.443.10">
    <property type="entry name" value="Intergrase catalytic core"/>
    <property type="match status" value="1"/>
</dbReference>
<keyword evidence="9" id="KW-1185">Reference proteome</keyword>
<protein>
    <submittedName>
        <fullName evidence="8">Integrase family protein</fullName>
    </submittedName>
</protein>
<evidence type="ECO:0000256" key="4">
    <source>
        <dbReference type="ARBA" id="ARBA00023172"/>
    </source>
</evidence>
<keyword evidence="2" id="KW-0229">DNA integration</keyword>
<keyword evidence="3 5" id="KW-0238">DNA-binding</keyword>
<dbReference type="PhylomeDB" id="A7ICN8"/>
<evidence type="ECO:0000313" key="8">
    <source>
        <dbReference type="EMBL" id="ABS65781.1"/>
    </source>
</evidence>
<dbReference type="PROSITE" id="PS51898">
    <property type="entry name" value="TYR_RECOMBINASE"/>
    <property type="match status" value="1"/>
</dbReference>
<dbReference type="PANTHER" id="PTHR30349">
    <property type="entry name" value="PHAGE INTEGRASE-RELATED"/>
    <property type="match status" value="1"/>
</dbReference>
<dbReference type="InterPro" id="IPR010998">
    <property type="entry name" value="Integrase_recombinase_N"/>
</dbReference>
<dbReference type="InterPro" id="IPR044068">
    <property type="entry name" value="CB"/>
</dbReference>
<dbReference type="GO" id="GO:0006310">
    <property type="term" value="P:DNA recombination"/>
    <property type="evidence" value="ECO:0007669"/>
    <property type="project" value="UniProtKB-KW"/>
</dbReference>
<dbReference type="PROSITE" id="PS51900">
    <property type="entry name" value="CB"/>
    <property type="match status" value="1"/>
</dbReference>
<feature type="domain" description="Tyr recombinase" evidence="6">
    <location>
        <begin position="170"/>
        <end position="382"/>
    </location>
</feature>
<dbReference type="InterPro" id="IPR050090">
    <property type="entry name" value="Tyrosine_recombinase_XerCD"/>
</dbReference>
<comment type="similarity">
    <text evidence="1">Belongs to the 'phage' integrase family.</text>
</comment>
<dbReference type="eggNOG" id="COG0582">
    <property type="taxonomic scope" value="Bacteria"/>
</dbReference>
<evidence type="ECO:0000256" key="1">
    <source>
        <dbReference type="ARBA" id="ARBA00008857"/>
    </source>
</evidence>
<dbReference type="Proteomes" id="UP000002417">
    <property type="component" value="Chromosome"/>
</dbReference>
<keyword evidence="4" id="KW-0233">DNA recombination</keyword>
<evidence type="ECO:0000256" key="2">
    <source>
        <dbReference type="ARBA" id="ARBA00022908"/>
    </source>
</evidence>
<organism evidence="8 9">
    <name type="scientific">Xanthobacter autotrophicus (strain ATCC BAA-1158 / Py2)</name>
    <dbReference type="NCBI Taxonomy" id="78245"/>
    <lineage>
        <taxon>Bacteria</taxon>
        <taxon>Pseudomonadati</taxon>
        <taxon>Pseudomonadota</taxon>
        <taxon>Alphaproteobacteria</taxon>
        <taxon>Hyphomicrobiales</taxon>
        <taxon>Xanthobacteraceae</taxon>
        <taxon>Xanthobacter</taxon>
    </lineage>
</organism>
<dbReference type="InterPro" id="IPR002104">
    <property type="entry name" value="Integrase_catalytic"/>
</dbReference>
<evidence type="ECO:0000259" key="6">
    <source>
        <dbReference type="PROSITE" id="PS51898"/>
    </source>
</evidence>
<dbReference type="GO" id="GO:0003677">
    <property type="term" value="F:DNA binding"/>
    <property type="evidence" value="ECO:0007669"/>
    <property type="project" value="UniProtKB-UniRule"/>
</dbReference>
<proteinExistence type="inferred from homology"/>
<evidence type="ECO:0000313" key="9">
    <source>
        <dbReference type="Proteomes" id="UP000002417"/>
    </source>
</evidence>
<dbReference type="PANTHER" id="PTHR30349:SF64">
    <property type="entry name" value="PROPHAGE INTEGRASE INTD-RELATED"/>
    <property type="match status" value="1"/>
</dbReference>
<feature type="domain" description="Core-binding (CB)" evidence="7">
    <location>
        <begin position="57"/>
        <end position="141"/>
    </location>
</feature>
<sequence>MADIRKRAGAKGATYQVRYVVNAGRGYSYASFRTLKEARAFSENLGSLVAAPDSGVVSVADAVDRWLAICERTGRDGREKVEAETYKEYARRAKVMKEYSWAKLLHELVPPDIVAFRTWLLENKTRDLARRALSSFHSVLIEMKREGRLTTDPAAGVTIKAGGRYEDEDGEVEIPTDDEVRAIYAAADRLATKNAYMAERWARYRPLVYLAGFTGMRPSEYRGLSWKQIGGDHIRVTQRADKTGQIGPVKSRAGRRTLYIPSFLAEMLEVWRSECAASALDLVFPTSSGQPMALVNFRAGGWDPLMKEACLVDRIERDGKQIDVPRYTPYALRHYFASKLIEGGYDLKFIQQAMGHSKIEITFNVYGHLIRGREDHHRQSAEKLAHQILGPVARCGEFVANSLEAPE</sequence>
<gene>
    <name evidence="8" type="ordered locus">Xaut_0524</name>
</gene>
<dbReference type="HOGENOM" id="CLU_676050_0_0_5"/>
<reference evidence="8 9" key="1">
    <citation type="submission" date="2007-07" db="EMBL/GenBank/DDBJ databases">
        <title>Complete sequence of chromosome of Xanthobacter autotrophicus Py2.</title>
        <authorList>
            <consortium name="US DOE Joint Genome Institute"/>
            <person name="Copeland A."/>
            <person name="Lucas S."/>
            <person name="Lapidus A."/>
            <person name="Barry K."/>
            <person name="Glavina del Rio T."/>
            <person name="Hammon N."/>
            <person name="Israni S."/>
            <person name="Dalin E."/>
            <person name="Tice H."/>
            <person name="Pitluck S."/>
            <person name="Sims D."/>
            <person name="Brettin T."/>
            <person name="Bruce D."/>
            <person name="Detter J.C."/>
            <person name="Han C."/>
            <person name="Tapia R."/>
            <person name="Brainard J."/>
            <person name="Schmutz J."/>
            <person name="Larimer F."/>
            <person name="Land M."/>
            <person name="Hauser L."/>
            <person name="Kyrpides N."/>
            <person name="Kim E."/>
            <person name="Ensigns S.A."/>
            <person name="Richardson P."/>
        </authorList>
    </citation>
    <scope>NUCLEOTIDE SEQUENCE [LARGE SCALE GENOMIC DNA]</scope>
    <source>
        <strain evidence="9">ATCC BAA-1158 / Py2</strain>
    </source>
</reference>
<name>A7ICN8_XANP2</name>
<dbReference type="EMBL" id="CP000781">
    <property type="protein sequence ID" value="ABS65781.1"/>
    <property type="molecule type" value="Genomic_DNA"/>
</dbReference>
<dbReference type="InterPro" id="IPR013762">
    <property type="entry name" value="Integrase-like_cat_sf"/>
</dbReference>
<dbReference type="GO" id="GO:0015074">
    <property type="term" value="P:DNA integration"/>
    <property type="evidence" value="ECO:0007669"/>
    <property type="project" value="UniProtKB-KW"/>
</dbReference>
<accession>A7ICN8</accession>
<dbReference type="SUPFAM" id="SSF56349">
    <property type="entry name" value="DNA breaking-rejoining enzymes"/>
    <property type="match status" value="1"/>
</dbReference>
<dbReference type="CDD" id="cd01189">
    <property type="entry name" value="INT_ICEBs1_C_like"/>
    <property type="match status" value="1"/>
</dbReference>
<dbReference type="Pfam" id="PF00589">
    <property type="entry name" value="Phage_integrase"/>
    <property type="match status" value="1"/>
</dbReference>
<dbReference type="InterPro" id="IPR011010">
    <property type="entry name" value="DNA_brk_join_enz"/>
</dbReference>
<dbReference type="STRING" id="78245.Xaut_0524"/>
<evidence type="ECO:0000259" key="7">
    <source>
        <dbReference type="PROSITE" id="PS51900"/>
    </source>
</evidence>
<evidence type="ECO:0000256" key="3">
    <source>
        <dbReference type="ARBA" id="ARBA00023125"/>
    </source>
</evidence>
<dbReference type="KEGG" id="xau:Xaut_0524"/>